<sequence length="65" mass="7707">MIKSGFQPSVLYDTFLPKAYAIGLKYNGLSVLQKQTFIICSEAERWEQYRVYHQYPRGKALYYFS</sequence>
<evidence type="ECO:0000313" key="1">
    <source>
        <dbReference type="EMBL" id="SCQ18364.1"/>
    </source>
</evidence>
<evidence type="ECO:0000313" key="2">
    <source>
        <dbReference type="Proteomes" id="UP000182057"/>
    </source>
</evidence>
<gene>
    <name evidence="1" type="ORF">TFUB20_00331</name>
</gene>
<protein>
    <submittedName>
        <fullName evidence="1">Uncharacterized protein</fullName>
    </submittedName>
</protein>
<dbReference type="AlphaFoldDB" id="A0A1D3UDY0"/>
<dbReference type="EMBL" id="FMMM01000016">
    <property type="protein sequence ID" value="SCQ18364.1"/>
    <property type="molecule type" value="Genomic_DNA"/>
</dbReference>
<name>A0A1D3UDY0_TANFO</name>
<reference evidence="1 2" key="1">
    <citation type="submission" date="2016-09" db="EMBL/GenBank/DDBJ databases">
        <authorList>
            <person name="Capua I."/>
            <person name="De Benedictis P."/>
            <person name="Joannis T."/>
            <person name="Lombin L.H."/>
            <person name="Cattoli G."/>
        </authorList>
    </citation>
    <scope>NUCLEOTIDE SEQUENCE [LARGE SCALE GENOMIC DNA]</scope>
    <source>
        <strain evidence="1 2">UB20</strain>
    </source>
</reference>
<organism evidence="1 2">
    <name type="scientific">Tannerella forsythia</name>
    <name type="common">Bacteroides forsythus</name>
    <dbReference type="NCBI Taxonomy" id="28112"/>
    <lineage>
        <taxon>Bacteria</taxon>
        <taxon>Pseudomonadati</taxon>
        <taxon>Bacteroidota</taxon>
        <taxon>Bacteroidia</taxon>
        <taxon>Bacteroidales</taxon>
        <taxon>Tannerellaceae</taxon>
        <taxon>Tannerella</taxon>
    </lineage>
</organism>
<accession>A0A1D3UDY0</accession>
<dbReference type="Proteomes" id="UP000182057">
    <property type="component" value="Unassembled WGS sequence"/>
</dbReference>
<proteinExistence type="predicted"/>